<evidence type="ECO:0000313" key="1">
    <source>
        <dbReference type="EMBL" id="GBO27353.1"/>
    </source>
</evidence>
<gene>
    <name evidence="1" type="ORF">AVEN_64985_1</name>
</gene>
<protein>
    <submittedName>
        <fullName evidence="1">Uncharacterized protein</fullName>
    </submittedName>
</protein>
<name>A0A4Y2VPP1_ARAVE</name>
<reference evidence="1 2" key="1">
    <citation type="journal article" date="2019" name="Sci. Rep.">
        <title>Orb-weaving spider Araneus ventricosus genome elucidates the spidroin gene catalogue.</title>
        <authorList>
            <person name="Kono N."/>
            <person name="Nakamura H."/>
            <person name="Ohtoshi R."/>
            <person name="Moran D.A.P."/>
            <person name="Shinohara A."/>
            <person name="Yoshida Y."/>
            <person name="Fujiwara M."/>
            <person name="Mori M."/>
            <person name="Tomita M."/>
            <person name="Arakawa K."/>
        </authorList>
    </citation>
    <scope>NUCLEOTIDE SEQUENCE [LARGE SCALE GENOMIC DNA]</scope>
</reference>
<proteinExistence type="predicted"/>
<comment type="caution">
    <text evidence="1">The sequence shown here is derived from an EMBL/GenBank/DDBJ whole genome shotgun (WGS) entry which is preliminary data.</text>
</comment>
<evidence type="ECO:0000313" key="2">
    <source>
        <dbReference type="Proteomes" id="UP000499080"/>
    </source>
</evidence>
<dbReference type="AlphaFoldDB" id="A0A4Y2VPP1"/>
<organism evidence="1 2">
    <name type="scientific">Araneus ventricosus</name>
    <name type="common">Orbweaver spider</name>
    <name type="synonym">Epeira ventricosa</name>
    <dbReference type="NCBI Taxonomy" id="182803"/>
    <lineage>
        <taxon>Eukaryota</taxon>
        <taxon>Metazoa</taxon>
        <taxon>Ecdysozoa</taxon>
        <taxon>Arthropoda</taxon>
        <taxon>Chelicerata</taxon>
        <taxon>Arachnida</taxon>
        <taxon>Araneae</taxon>
        <taxon>Araneomorphae</taxon>
        <taxon>Entelegynae</taxon>
        <taxon>Araneoidea</taxon>
        <taxon>Araneidae</taxon>
        <taxon>Araneus</taxon>
    </lineage>
</organism>
<dbReference type="Proteomes" id="UP000499080">
    <property type="component" value="Unassembled WGS sequence"/>
</dbReference>
<keyword evidence="2" id="KW-1185">Reference proteome</keyword>
<accession>A0A4Y2VPP1</accession>
<sequence>MDVDASLTEPLDDAAICANLCKQASQIKDLTIRINTVSRMEIYLSHDTVTHQGLIKNMAQWQQELEYLKEQISELFCPVVNCAFHNANVSKNQVKRPISEIPDELENSKNQAKTSKNVNEKIFTFPPKRHTAKTNIQSNFLKGPTTIINDNNI</sequence>
<dbReference type="EMBL" id="BGPR01050343">
    <property type="protein sequence ID" value="GBO27353.1"/>
    <property type="molecule type" value="Genomic_DNA"/>
</dbReference>